<keyword evidence="1" id="KW-0472">Membrane</keyword>
<dbReference type="KEGG" id="halu:HUG12_10515"/>
<dbReference type="RefSeq" id="WP_179268725.1">
    <property type="nucleotide sequence ID" value="NZ_CP058579.1"/>
</dbReference>
<protein>
    <submittedName>
        <fullName evidence="2">TIGR03663 family protein</fullName>
    </submittedName>
</protein>
<dbReference type="Proteomes" id="UP000509626">
    <property type="component" value="Chromosome"/>
</dbReference>
<accession>A0A7D5QBU8</accession>
<evidence type="ECO:0000256" key="1">
    <source>
        <dbReference type="SAM" id="Phobius"/>
    </source>
</evidence>
<feature type="transmembrane region" description="Helical" evidence="1">
    <location>
        <begin position="228"/>
        <end position="245"/>
    </location>
</feature>
<feature type="transmembrane region" description="Helical" evidence="1">
    <location>
        <begin position="298"/>
        <end position="320"/>
    </location>
</feature>
<dbReference type="EMBL" id="CP058579">
    <property type="protein sequence ID" value="QLG62140.1"/>
    <property type="molecule type" value="Genomic_DNA"/>
</dbReference>
<dbReference type="OrthoDB" id="313515at2157"/>
<dbReference type="PANTHER" id="PTHR41710">
    <property type="entry name" value="GLYCOSYL TRANSFERASE, FAMILY 39"/>
    <property type="match status" value="1"/>
</dbReference>
<feature type="transmembrane region" description="Helical" evidence="1">
    <location>
        <begin position="17"/>
        <end position="35"/>
    </location>
</feature>
<dbReference type="InterPro" id="IPR019962">
    <property type="entry name" value="CHP03663"/>
</dbReference>
<feature type="transmembrane region" description="Helical" evidence="1">
    <location>
        <begin position="117"/>
        <end position="135"/>
    </location>
</feature>
<dbReference type="PANTHER" id="PTHR41710:SF2">
    <property type="entry name" value="GLYCOSYL TRANSFERASE FAMILY 39_83 DOMAIN-CONTAINING PROTEIN"/>
    <property type="match status" value="1"/>
</dbReference>
<feature type="transmembrane region" description="Helical" evidence="1">
    <location>
        <begin position="362"/>
        <end position="382"/>
    </location>
</feature>
<keyword evidence="1" id="KW-1133">Transmembrane helix</keyword>
<dbReference type="AlphaFoldDB" id="A0A7D5QBU8"/>
<feature type="transmembrane region" description="Helical" evidence="1">
    <location>
        <begin position="332"/>
        <end position="350"/>
    </location>
</feature>
<proteinExistence type="predicted"/>
<dbReference type="GeneID" id="56037896"/>
<keyword evidence="3" id="KW-1185">Reference proteome</keyword>
<dbReference type="NCBIfam" id="TIGR03663">
    <property type="entry name" value="flippase activity-associated protein Agl23"/>
    <property type="match status" value="1"/>
</dbReference>
<name>A0A7D5QBU8_9EURY</name>
<gene>
    <name evidence="2" type="ORF">HUG12_10515</name>
</gene>
<evidence type="ECO:0000313" key="3">
    <source>
        <dbReference type="Proteomes" id="UP000509626"/>
    </source>
</evidence>
<feature type="transmembrane region" description="Helical" evidence="1">
    <location>
        <begin position="88"/>
        <end position="108"/>
    </location>
</feature>
<evidence type="ECO:0000313" key="2">
    <source>
        <dbReference type="EMBL" id="QLG62140.1"/>
    </source>
</evidence>
<feature type="transmembrane region" description="Helical" evidence="1">
    <location>
        <begin position="394"/>
        <end position="417"/>
    </location>
</feature>
<keyword evidence="1" id="KW-0812">Transmembrane</keyword>
<sequence length="552" mass="58435">MSDTADRGSPRRGPDRVALAVAGLALLALLTRFVALGDRPFHWDEGRVGYWTLRYLDTGAYSYRPAAGGPFLYLVNRHVFALVGASDASARAVVALVGGLFPLAALLFRGTLREDETVALAGLLAFEPLLLYYSRFLRGDLPAAAFGFVAVGGAVRYRRTGERRALYLAAAAVALALSASGFAVAYPLLWLAAGLLVVDEARVRGAPGAIRSKLGGAPDRLDAQATPFARALFVFLAAFLFLFAPRAGGMGPGLYDLGTFPEVVTMAFAGSAESFSRLRVVARLAPAYPGGSEFLPAVVGYVRTLVATSWPLVALGLVGFLYERYRRDARGVVAFGAYFAGLGTLLFAVASTGSEPWSVVHVLPALALPGAVALAAGVRLLVRRADAADPARLVTVLLVVAVVAAGAGTAVGASYAAPEPGSPFSQFAQPVDDPEPMLAAAERAMAGDAEGPDVVYVGEELDTTNEYERPPVEYSDQAAWGARLPLQWYFERLDADVTSVREAGQITGGDPPVVVTKPAHRVAVDERLGDGYEQFDLRLGLWNRDVVVYVAR</sequence>
<feature type="transmembrane region" description="Helical" evidence="1">
    <location>
        <begin position="165"/>
        <end position="189"/>
    </location>
</feature>
<reference evidence="2 3" key="1">
    <citation type="submission" date="2020-06" db="EMBL/GenBank/DDBJ databases">
        <title>NJ-3-1, isolated from saline soil.</title>
        <authorList>
            <person name="Cui H.L."/>
            <person name="Shi X."/>
        </authorList>
    </citation>
    <scope>NUCLEOTIDE SEQUENCE [LARGE SCALE GENOMIC DNA]</scope>
    <source>
        <strain evidence="2 3">NJ-3-1</strain>
    </source>
</reference>
<organism evidence="2 3">
    <name type="scientific">Halorarum salinum</name>
    <dbReference type="NCBI Taxonomy" id="2743089"/>
    <lineage>
        <taxon>Archaea</taxon>
        <taxon>Methanobacteriati</taxon>
        <taxon>Methanobacteriota</taxon>
        <taxon>Stenosarchaea group</taxon>
        <taxon>Halobacteria</taxon>
        <taxon>Halobacteriales</taxon>
        <taxon>Haloferacaceae</taxon>
        <taxon>Halorarum</taxon>
    </lineage>
</organism>